<evidence type="ECO:0000256" key="3">
    <source>
        <dbReference type="ARBA" id="ARBA00022553"/>
    </source>
</evidence>
<protein>
    <recommendedName>
        <fullName evidence="2">histidine kinase</fullName>
        <ecNumber evidence="2">2.7.13.3</ecNumber>
    </recommendedName>
</protein>
<dbReference type="SUPFAM" id="SSF55874">
    <property type="entry name" value="ATPase domain of HSP90 chaperone/DNA topoisomerase II/histidine kinase"/>
    <property type="match status" value="1"/>
</dbReference>
<keyword evidence="7" id="KW-0067">ATP-binding</keyword>
<dbReference type="PRINTS" id="PR00344">
    <property type="entry name" value="BCTRLSENSOR"/>
</dbReference>
<evidence type="ECO:0000256" key="9">
    <source>
        <dbReference type="PROSITE-ProRule" id="PRU00169"/>
    </source>
</evidence>
<dbReference type="SMART" id="SM00448">
    <property type="entry name" value="REC"/>
    <property type="match status" value="1"/>
</dbReference>
<dbReference type="PANTHER" id="PTHR43065">
    <property type="entry name" value="SENSOR HISTIDINE KINASE"/>
    <property type="match status" value="1"/>
</dbReference>
<dbReference type="PROSITE" id="PS50109">
    <property type="entry name" value="HIS_KIN"/>
    <property type="match status" value="1"/>
</dbReference>
<dbReference type="SMART" id="SM00387">
    <property type="entry name" value="HATPase_c"/>
    <property type="match status" value="1"/>
</dbReference>
<dbReference type="Proteomes" id="UP000184603">
    <property type="component" value="Unassembled WGS sequence"/>
</dbReference>
<dbReference type="InterPro" id="IPR011006">
    <property type="entry name" value="CheY-like_superfamily"/>
</dbReference>
<proteinExistence type="predicted"/>
<evidence type="ECO:0000256" key="1">
    <source>
        <dbReference type="ARBA" id="ARBA00000085"/>
    </source>
</evidence>
<dbReference type="InterPro" id="IPR003661">
    <property type="entry name" value="HisK_dim/P_dom"/>
</dbReference>
<organism evidence="12 13">
    <name type="scientific">Desulfopila aestuarii DSM 18488</name>
    <dbReference type="NCBI Taxonomy" id="1121416"/>
    <lineage>
        <taxon>Bacteria</taxon>
        <taxon>Pseudomonadati</taxon>
        <taxon>Thermodesulfobacteriota</taxon>
        <taxon>Desulfobulbia</taxon>
        <taxon>Desulfobulbales</taxon>
        <taxon>Desulfocapsaceae</taxon>
        <taxon>Desulfopila</taxon>
    </lineage>
</organism>
<dbReference type="InterPro" id="IPR036097">
    <property type="entry name" value="HisK_dim/P_sf"/>
</dbReference>
<dbReference type="SUPFAM" id="SSF52172">
    <property type="entry name" value="CheY-like"/>
    <property type="match status" value="1"/>
</dbReference>
<name>A0A1M7YJX4_9BACT</name>
<dbReference type="Gene3D" id="1.10.287.130">
    <property type="match status" value="1"/>
</dbReference>
<dbReference type="CDD" id="cd00082">
    <property type="entry name" value="HisKA"/>
    <property type="match status" value="1"/>
</dbReference>
<keyword evidence="5" id="KW-0547">Nucleotide-binding</keyword>
<evidence type="ECO:0000259" key="11">
    <source>
        <dbReference type="PROSITE" id="PS50110"/>
    </source>
</evidence>
<comment type="catalytic activity">
    <reaction evidence="1">
        <text>ATP + protein L-histidine = ADP + protein N-phospho-L-histidine.</text>
        <dbReference type="EC" id="2.7.13.3"/>
    </reaction>
</comment>
<dbReference type="CDD" id="cd00156">
    <property type="entry name" value="REC"/>
    <property type="match status" value="1"/>
</dbReference>
<gene>
    <name evidence="12" type="ORF">SAMN02745220_04833</name>
</gene>
<evidence type="ECO:0000313" key="13">
    <source>
        <dbReference type="Proteomes" id="UP000184603"/>
    </source>
</evidence>
<dbReference type="Pfam" id="PF02518">
    <property type="entry name" value="HATPase_c"/>
    <property type="match status" value="1"/>
</dbReference>
<dbReference type="InterPro" id="IPR036890">
    <property type="entry name" value="HATPase_C_sf"/>
</dbReference>
<dbReference type="InterPro" id="IPR004358">
    <property type="entry name" value="Sig_transdc_His_kin-like_C"/>
</dbReference>
<dbReference type="AlphaFoldDB" id="A0A1M7YJX4"/>
<dbReference type="Gene3D" id="3.40.50.2300">
    <property type="match status" value="1"/>
</dbReference>
<dbReference type="STRING" id="1121416.SAMN02745220_04833"/>
<feature type="domain" description="Histidine kinase" evidence="10">
    <location>
        <begin position="270"/>
        <end position="527"/>
    </location>
</feature>
<dbReference type="Gene3D" id="3.30.450.20">
    <property type="entry name" value="PAS domain"/>
    <property type="match status" value="1"/>
</dbReference>
<keyword evidence="8" id="KW-0902">Two-component regulatory system</keyword>
<dbReference type="Gene3D" id="3.30.565.10">
    <property type="entry name" value="Histidine kinase-like ATPase, C-terminal domain"/>
    <property type="match status" value="1"/>
</dbReference>
<keyword evidence="6 12" id="KW-0418">Kinase</keyword>
<dbReference type="InterPro" id="IPR003594">
    <property type="entry name" value="HATPase_dom"/>
</dbReference>
<evidence type="ECO:0000256" key="2">
    <source>
        <dbReference type="ARBA" id="ARBA00012438"/>
    </source>
</evidence>
<dbReference type="PROSITE" id="PS50110">
    <property type="entry name" value="RESPONSE_REGULATORY"/>
    <property type="match status" value="1"/>
</dbReference>
<dbReference type="EC" id="2.7.13.3" evidence="2"/>
<dbReference type="PANTHER" id="PTHR43065:SF46">
    <property type="entry name" value="C4-DICARBOXYLATE TRANSPORT SENSOR PROTEIN DCTB"/>
    <property type="match status" value="1"/>
</dbReference>
<keyword evidence="4" id="KW-0808">Transferase</keyword>
<feature type="domain" description="Response regulatory" evidence="11">
    <location>
        <begin position="4"/>
        <end position="118"/>
    </location>
</feature>
<dbReference type="GO" id="GO:0000155">
    <property type="term" value="F:phosphorelay sensor kinase activity"/>
    <property type="evidence" value="ECO:0007669"/>
    <property type="project" value="InterPro"/>
</dbReference>
<evidence type="ECO:0000256" key="5">
    <source>
        <dbReference type="ARBA" id="ARBA00022741"/>
    </source>
</evidence>
<keyword evidence="13" id="KW-1185">Reference proteome</keyword>
<reference evidence="12 13" key="1">
    <citation type="submission" date="2016-12" db="EMBL/GenBank/DDBJ databases">
        <authorList>
            <person name="Song W.-J."/>
            <person name="Kurnit D.M."/>
        </authorList>
    </citation>
    <scope>NUCLEOTIDE SEQUENCE [LARGE SCALE GENOMIC DNA]</scope>
    <source>
        <strain evidence="12 13">DSM 18488</strain>
    </source>
</reference>
<accession>A0A1M7YJX4</accession>
<sequence length="528" mass="57933">MSHSILIVDDEPAIRGLLKSILIEAGYSVHDVDCVAEAKKILTSHNFDLIATDLNMPGESGLDLIEHLHRQQLDIAVVMVTIMDNPIEASKILEAGIYGYIVKPFSRNLVLITIANALRRHQLEMQNKASRQNLQTKLTTITENVHVGLLLLDTELKVIEANTKVGSWFGTIPQDGFFLDNNCLHSEIDSPCSVSIHKVLTEGTPLQYKARYETANGQRDFQLSILPAIGDSLASSSAVLMLEDQTEHLTMEREFRQAQKLEAIGQLAAGIAHEINTPVQYIGDNIRFISDGLKDLEKFFEGLQNLQETCGKSAEMTECSQRMTALADEADLDYLREELPQTIAQSMEGVARITSIIKAMKEFSHPGTSEKVATDINHCLESTITVSRNEWKYVADLETELASDLPPVPCLTGELNQVFLNLIINAAHAINARVQQGHYSKGTIRVTTRPAEEGVEILIGDNGGGIPAEIQHRIFDPFFTTKGVGKGTGQGLSIARNIVIEKHGGKLSFNTSAGEGTTFAIFLPLAPV</sequence>
<dbReference type="SUPFAM" id="SSF47384">
    <property type="entry name" value="Homodimeric domain of signal transducing histidine kinase"/>
    <property type="match status" value="1"/>
</dbReference>
<keyword evidence="3 9" id="KW-0597">Phosphoprotein</keyword>
<evidence type="ECO:0000256" key="7">
    <source>
        <dbReference type="ARBA" id="ARBA00022840"/>
    </source>
</evidence>
<evidence type="ECO:0000259" key="10">
    <source>
        <dbReference type="PROSITE" id="PS50109"/>
    </source>
</evidence>
<dbReference type="InterPro" id="IPR001789">
    <property type="entry name" value="Sig_transdc_resp-reg_receiver"/>
</dbReference>
<dbReference type="GO" id="GO:0005524">
    <property type="term" value="F:ATP binding"/>
    <property type="evidence" value="ECO:0007669"/>
    <property type="project" value="UniProtKB-KW"/>
</dbReference>
<evidence type="ECO:0000256" key="6">
    <source>
        <dbReference type="ARBA" id="ARBA00022777"/>
    </source>
</evidence>
<evidence type="ECO:0000256" key="8">
    <source>
        <dbReference type="ARBA" id="ARBA00023012"/>
    </source>
</evidence>
<evidence type="ECO:0000256" key="4">
    <source>
        <dbReference type="ARBA" id="ARBA00022679"/>
    </source>
</evidence>
<dbReference type="Pfam" id="PF00072">
    <property type="entry name" value="Response_reg"/>
    <property type="match status" value="1"/>
</dbReference>
<feature type="modified residue" description="4-aspartylphosphate" evidence="9">
    <location>
        <position position="53"/>
    </location>
</feature>
<evidence type="ECO:0000313" key="12">
    <source>
        <dbReference type="EMBL" id="SHO52915.1"/>
    </source>
</evidence>
<dbReference type="EMBL" id="FRFE01000043">
    <property type="protein sequence ID" value="SHO52915.1"/>
    <property type="molecule type" value="Genomic_DNA"/>
</dbReference>
<dbReference type="InterPro" id="IPR005467">
    <property type="entry name" value="His_kinase_dom"/>
</dbReference>